<feature type="transmembrane region" description="Helical" evidence="1">
    <location>
        <begin position="181"/>
        <end position="201"/>
    </location>
</feature>
<dbReference type="GeneID" id="5543445"/>
<proteinExistence type="predicted"/>
<accession>A7TQS5</accession>
<dbReference type="GO" id="GO:0006078">
    <property type="term" value="P:(1-&gt;6)-beta-D-glucan biosynthetic process"/>
    <property type="evidence" value="ECO:0007669"/>
    <property type="project" value="EnsemblFungi"/>
</dbReference>
<gene>
    <name evidence="2" type="ORF">Kpol_460p9</name>
</gene>
<feature type="transmembrane region" description="Helical" evidence="1">
    <location>
        <begin position="21"/>
        <end position="41"/>
    </location>
</feature>
<dbReference type="KEGG" id="vpo:Kpol_460p9"/>
<keyword evidence="1" id="KW-1133">Transmembrane helix</keyword>
<protein>
    <submittedName>
        <fullName evidence="2">Uncharacterized protein</fullName>
    </submittedName>
</protein>
<dbReference type="STRING" id="436907.A7TQS5"/>
<dbReference type="AlphaFoldDB" id="A7TQS5"/>
<evidence type="ECO:0000256" key="1">
    <source>
        <dbReference type="SAM" id="Phobius"/>
    </source>
</evidence>
<dbReference type="OrthoDB" id="46988at2759"/>
<keyword evidence="1" id="KW-0812">Transmembrane</keyword>
<dbReference type="FunCoup" id="A7TQS5">
    <property type="interactions" value="41"/>
</dbReference>
<sequence>MEAKAVNKGKFIHRLYQYYHICTTFLFCTLLARWLILMPLVGSRYLPGAVHELLIYLLGISSLIELFWRFYFHGLKNGFMSLTTLKDVNFLYFVRVMHFYDDYEYELVLKNTTYSSFIIGLSFTQAYCHWNNLFKRQKSSYGIRSIYWKINTWIMMPTLYLSEFYLLLLNNRNPNFHSTPLLDKINKCALVVFIPISLIALKKHISKI</sequence>
<evidence type="ECO:0000313" key="2">
    <source>
        <dbReference type="EMBL" id="EDO15374.1"/>
    </source>
</evidence>
<feature type="transmembrane region" description="Helical" evidence="1">
    <location>
        <begin position="112"/>
        <end position="130"/>
    </location>
</feature>
<dbReference type="Proteomes" id="UP000000267">
    <property type="component" value="Unassembled WGS sequence"/>
</dbReference>
<name>A7TQS5_VANPO</name>
<dbReference type="GO" id="GO:0051276">
    <property type="term" value="P:chromosome organization"/>
    <property type="evidence" value="ECO:0007669"/>
    <property type="project" value="EnsemblFungi"/>
</dbReference>
<dbReference type="GO" id="GO:0005789">
    <property type="term" value="C:endoplasmic reticulum membrane"/>
    <property type="evidence" value="ECO:0007669"/>
    <property type="project" value="EnsemblFungi"/>
</dbReference>
<feature type="transmembrane region" description="Helical" evidence="1">
    <location>
        <begin position="53"/>
        <end position="72"/>
    </location>
</feature>
<dbReference type="OMA" id="HFYDDYE"/>
<dbReference type="RefSeq" id="XP_001643232.1">
    <property type="nucleotide sequence ID" value="XM_001643182.1"/>
</dbReference>
<keyword evidence="1" id="KW-0472">Membrane</keyword>
<keyword evidence="3" id="KW-1185">Reference proteome</keyword>
<evidence type="ECO:0000313" key="3">
    <source>
        <dbReference type="Proteomes" id="UP000000267"/>
    </source>
</evidence>
<dbReference type="InParanoid" id="A7TQS5"/>
<reference evidence="2 3" key="1">
    <citation type="journal article" date="2007" name="Proc. Natl. Acad. Sci. U.S.A.">
        <title>Independent sorting-out of thousands of duplicated gene pairs in two yeast species descended from a whole-genome duplication.</title>
        <authorList>
            <person name="Scannell D.R."/>
            <person name="Frank A.C."/>
            <person name="Conant G.C."/>
            <person name="Byrne K.P."/>
            <person name="Woolfit M."/>
            <person name="Wolfe K.H."/>
        </authorList>
    </citation>
    <scope>NUCLEOTIDE SEQUENCE [LARGE SCALE GENOMIC DNA]</scope>
    <source>
        <strain evidence="3">ATCC 22028 / DSM 70294 / BCRC 21397 / CBS 2163 / NBRC 10782 / NRRL Y-8283 / UCD 57-17</strain>
    </source>
</reference>
<organism evidence="3">
    <name type="scientific">Vanderwaltozyma polyspora (strain ATCC 22028 / DSM 70294 / BCRC 21397 / CBS 2163 / NBRC 10782 / NRRL Y-8283 / UCD 57-17)</name>
    <name type="common">Kluyveromyces polysporus</name>
    <dbReference type="NCBI Taxonomy" id="436907"/>
    <lineage>
        <taxon>Eukaryota</taxon>
        <taxon>Fungi</taxon>
        <taxon>Dikarya</taxon>
        <taxon>Ascomycota</taxon>
        <taxon>Saccharomycotina</taxon>
        <taxon>Saccharomycetes</taxon>
        <taxon>Saccharomycetales</taxon>
        <taxon>Saccharomycetaceae</taxon>
        <taxon>Vanderwaltozyma</taxon>
    </lineage>
</organism>
<dbReference type="PhylomeDB" id="A7TQS5"/>
<dbReference type="EMBL" id="DS480463">
    <property type="protein sequence ID" value="EDO15374.1"/>
    <property type="molecule type" value="Genomic_DNA"/>
</dbReference>
<dbReference type="HOGENOM" id="CLU_1367193_0_0_1"/>
<feature type="transmembrane region" description="Helical" evidence="1">
    <location>
        <begin position="150"/>
        <end position="169"/>
    </location>
</feature>
<dbReference type="eggNOG" id="ENOG502RXXA">
    <property type="taxonomic scope" value="Eukaryota"/>
</dbReference>